<dbReference type="InterPro" id="IPR001969">
    <property type="entry name" value="Aspartic_peptidase_AS"/>
</dbReference>
<dbReference type="Proteomes" id="UP000696485">
    <property type="component" value="Unassembled WGS sequence"/>
</dbReference>
<dbReference type="GO" id="GO:0004190">
    <property type="term" value="F:aspartic-type endopeptidase activity"/>
    <property type="evidence" value="ECO:0007669"/>
    <property type="project" value="UniProtKB-KW"/>
</dbReference>
<keyword evidence="5 10" id="KW-0378">Hydrolase</keyword>
<keyword evidence="6" id="KW-0865">Zymogen</keyword>
<dbReference type="Gene3D" id="2.40.70.10">
    <property type="entry name" value="Acid Proteases"/>
    <property type="match status" value="2"/>
</dbReference>
<evidence type="ECO:0000256" key="2">
    <source>
        <dbReference type="ARBA" id="ARBA00022670"/>
    </source>
</evidence>
<comment type="similarity">
    <text evidence="1 10">Belongs to the peptidase A1 family.</text>
</comment>
<dbReference type="FunFam" id="2.40.70.10:FF:000008">
    <property type="entry name" value="Cathepsin D"/>
    <property type="match status" value="1"/>
</dbReference>
<dbReference type="SUPFAM" id="SSF50630">
    <property type="entry name" value="Acid proteases"/>
    <property type="match status" value="1"/>
</dbReference>
<evidence type="ECO:0000256" key="11">
    <source>
        <dbReference type="SAM" id="SignalP"/>
    </source>
</evidence>
<dbReference type="PANTHER" id="PTHR47966">
    <property type="entry name" value="BETA-SITE APP-CLEAVING ENZYME, ISOFORM A-RELATED"/>
    <property type="match status" value="1"/>
</dbReference>
<keyword evidence="2 10" id="KW-0645">Protease</keyword>
<evidence type="ECO:0000256" key="4">
    <source>
        <dbReference type="ARBA" id="ARBA00022750"/>
    </source>
</evidence>
<dbReference type="PANTHER" id="PTHR47966:SF51">
    <property type="entry name" value="BETA-SITE APP-CLEAVING ENZYME, ISOFORM A-RELATED"/>
    <property type="match status" value="1"/>
</dbReference>
<reference evidence="13" key="1">
    <citation type="journal article" date="2020" name="Fungal Divers.">
        <title>Resolving the Mortierellaceae phylogeny through synthesis of multi-gene phylogenetics and phylogenomics.</title>
        <authorList>
            <person name="Vandepol N."/>
            <person name="Liber J."/>
            <person name="Desiro A."/>
            <person name="Na H."/>
            <person name="Kennedy M."/>
            <person name="Barry K."/>
            <person name="Grigoriev I.V."/>
            <person name="Miller A.N."/>
            <person name="O'Donnell K."/>
            <person name="Stajich J.E."/>
            <person name="Bonito G."/>
        </authorList>
    </citation>
    <scope>NUCLEOTIDE SEQUENCE</scope>
    <source>
        <strain evidence="13">NVP1</strain>
    </source>
</reference>
<feature type="disulfide bond" evidence="9">
    <location>
        <begin position="113"/>
        <end position="118"/>
    </location>
</feature>
<evidence type="ECO:0000256" key="6">
    <source>
        <dbReference type="ARBA" id="ARBA00023145"/>
    </source>
</evidence>
<proteinExistence type="inferred from homology"/>
<evidence type="ECO:0000256" key="3">
    <source>
        <dbReference type="ARBA" id="ARBA00022729"/>
    </source>
</evidence>
<evidence type="ECO:0000259" key="12">
    <source>
        <dbReference type="PROSITE" id="PS51767"/>
    </source>
</evidence>
<sequence length="415" mass="45151">MLTVKVSLCTLVIASANALITVSAVTNKTGGFRIPIHKNTHSRPNTRAKAYNTLKKYGYHRRISPRDFGRQPLTDVENDVEYYGIVGIGTPPQHFKLDMDTGSSDLWIPSMKCTHSKCAMHSRFDPSMSSTFTELKTPWKIAYGDGSTVSGHLAIDRLEFSEIVVPNQLIGLADKESLSFLDDVVDGVFGLGFPSLSALVLDDRDAVRAKVRGGGSISNTVLESILNHEMIPAPVFGVWLGGGEGQGSDANGGDGEVVFGSIDSTRFEGEMTFLPITHSKFWQVPVEGLQLDGEDLDVQGEAIIDTGTTLLVFPMAQAKKINKAIGATSDPWQGYILPCDSNKEGTLDFVMGGRTLGVRKRDLVREKVKGRKGWCYSAVTSTPGDVMIFGDVFIRNNYCVFDVGHKSVGIAPIRR</sequence>
<dbReference type="PROSITE" id="PS00141">
    <property type="entry name" value="ASP_PROTEASE"/>
    <property type="match status" value="1"/>
</dbReference>
<dbReference type="GO" id="GO:0006508">
    <property type="term" value="P:proteolysis"/>
    <property type="evidence" value="ECO:0007669"/>
    <property type="project" value="UniProtKB-KW"/>
</dbReference>
<dbReference type="AlphaFoldDB" id="A0A9P5SQK2"/>
<gene>
    <name evidence="13" type="primary">PGA5</name>
    <name evidence="13" type="ORF">BG006_003300</name>
</gene>
<feature type="signal peptide" evidence="11">
    <location>
        <begin position="1"/>
        <end position="18"/>
    </location>
</feature>
<dbReference type="InterPro" id="IPR021109">
    <property type="entry name" value="Peptidase_aspartic_dom_sf"/>
</dbReference>
<accession>A0A9P5SQK2</accession>
<evidence type="ECO:0000313" key="14">
    <source>
        <dbReference type="Proteomes" id="UP000696485"/>
    </source>
</evidence>
<comment type="caution">
    <text evidence="13">The sequence shown here is derived from an EMBL/GenBank/DDBJ whole genome shotgun (WGS) entry which is preliminary data.</text>
</comment>
<evidence type="ECO:0000256" key="5">
    <source>
        <dbReference type="ARBA" id="ARBA00022801"/>
    </source>
</evidence>
<name>A0A9P5SQK2_9FUNG</name>
<evidence type="ECO:0000256" key="10">
    <source>
        <dbReference type="RuleBase" id="RU000454"/>
    </source>
</evidence>
<keyword evidence="7 9" id="KW-1015">Disulfide bond</keyword>
<dbReference type="PROSITE" id="PS51767">
    <property type="entry name" value="PEPTIDASE_A1"/>
    <property type="match status" value="1"/>
</dbReference>
<dbReference type="EMBL" id="JAAAUY010000189">
    <property type="protein sequence ID" value="KAF9333654.1"/>
    <property type="molecule type" value="Genomic_DNA"/>
</dbReference>
<feature type="chain" id="PRO_5040172881" evidence="11">
    <location>
        <begin position="19"/>
        <end position="415"/>
    </location>
</feature>
<evidence type="ECO:0000256" key="1">
    <source>
        <dbReference type="ARBA" id="ARBA00007447"/>
    </source>
</evidence>
<organism evidence="13 14">
    <name type="scientific">Podila minutissima</name>
    <dbReference type="NCBI Taxonomy" id="64525"/>
    <lineage>
        <taxon>Eukaryota</taxon>
        <taxon>Fungi</taxon>
        <taxon>Fungi incertae sedis</taxon>
        <taxon>Mucoromycota</taxon>
        <taxon>Mortierellomycotina</taxon>
        <taxon>Mortierellomycetes</taxon>
        <taxon>Mortierellales</taxon>
        <taxon>Mortierellaceae</taxon>
        <taxon>Podila</taxon>
    </lineage>
</organism>
<keyword evidence="4 10" id="KW-0064">Aspartyl protease</keyword>
<dbReference type="InterPro" id="IPR033121">
    <property type="entry name" value="PEPTIDASE_A1"/>
</dbReference>
<dbReference type="Pfam" id="PF00026">
    <property type="entry name" value="Asp"/>
    <property type="match status" value="1"/>
</dbReference>
<keyword evidence="14" id="KW-1185">Reference proteome</keyword>
<evidence type="ECO:0000256" key="7">
    <source>
        <dbReference type="ARBA" id="ARBA00023157"/>
    </source>
</evidence>
<feature type="active site" evidence="8">
    <location>
        <position position="305"/>
    </location>
</feature>
<protein>
    <submittedName>
        <fullName evidence="13">1,3-beta-glucanosyltransferase</fullName>
    </submittedName>
</protein>
<keyword evidence="3 11" id="KW-0732">Signal</keyword>
<dbReference type="InterPro" id="IPR001461">
    <property type="entry name" value="Aspartic_peptidase_A1"/>
</dbReference>
<evidence type="ECO:0000256" key="9">
    <source>
        <dbReference type="PIRSR" id="PIRSR601461-2"/>
    </source>
</evidence>
<feature type="active site" evidence="8">
    <location>
        <position position="100"/>
    </location>
</feature>
<evidence type="ECO:0000256" key="8">
    <source>
        <dbReference type="PIRSR" id="PIRSR601461-1"/>
    </source>
</evidence>
<dbReference type="PRINTS" id="PR00792">
    <property type="entry name" value="PEPSIN"/>
</dbReference>
<evidence type="ECO:0000313" key="13">
    <source>
        <dbReference type="EMBL" id="KAF9333654.1"/>
    </source>
</evidence>
<feature type="domain" description="Peptidase A1" evidence="12">
    <location>
        <begin position="82"/>
        <end position="411"/>
    </location>
</feature>